<evidence type="ECO:0000313" key="2">
    <source>
        <dbReference type="Proteomes" id="UP000003477"/>
    </source>
</evidence>
<dbReference type="PATRIC" id="fig|423471.3.peg.4444"/>
<gene>
    <name evidence="1" type="ORF">CWATWH0003_4746</name>
</gene>
<reference evidence="1 2" key="1">
    <citation type="journal article" date="2011" name="Front. Microbiol.">
        <title>Two Strains of Crocosphaera watsonii with Highly Conserved Genomes are Distinguished by Strain-Specific Features.</title>
        <authorList>
            <person name="Bench S.R."/>
            <person name="Ilikchyan I.N."/>
            <person name="Tripp H.J."/>
            <person name="Zehr J.P."/>
        </authorList>
    </citation>
    <scope>NUCLEOTIDE SEQUENCE [LARGE SCALE GENOMIC DNA]</scope>
    <source>
        <strain evidence="1 2">WH 0003</strain>
    </source>
</reference>
<comment type="caution">
    <text evidence="1">The sequence shown here is derived from an EMBL/GenBank/DDBJ whole genome shotgun (WGS) entry which is preliminary data.</text>
</comment>
<protein>
    <submittedName>
        <fullName evidence="1">Uncharacterized protein</fullName>
    </submittedName>
</protein>
<organism evidence="1 2">
    <name type="scientific">Crocosphaera watsonii WH 0003</name>
    <dbReference type="NCBI Taxonomy" id="423471"/>
    <lineage>
        <taxon>Bacteria</taxon>
        <taxon>Bacillati</taxon>
        <taxon>Cyanobacteriota</taxon>
        <taxon>Cyanophyceae</taxon>
        <taxon>Oscillatoriophycideae</taxon>
        <taxon>Chroococcales</taxon>
        <taxon>Aphanothecaceae</taxon>
        <taxon>Crocosphaera</taxon>
    </lineage>
</organism>
<proteinExistence type="predicted"/>
<evidence type="ECO:0000313" key="1">
    <source>
        <dbReference type="EMBL" id="EHJ10507.1"/>
    </source>
</evidence>
<name>G5JBD0_CROWT</name>
<dbReference type="GeneID" id="88768129"/>
<dbReference type="Proteomes" id="UP000003477">
    <property type="component" value="Unassembled WGS sequence"/>
</dbReference>
<dbReference type="AlphaFoldDB" id="G5JBD0"/>
<accession>G5JBD0</accession>
<dbReference type="RefSeq" id="WP_007307499.1">
    <property type="nucleotide sequence ID" value="NZ_AESD01000712.1"/>
</dbReference>
<sequence>MKTAISLKYPKETQWQENYAILTEQIDNLRSYLQLGVGTKVTDGKKIGIIIDKKISLTDIPEFIVLWSGKLTQIEEPRRLKLEPLMNPTIQIGDAIVLNAKHQTEAGERFEIKEFQGNGWVLTTTDQQFHSDYFYAFKMVSHG</sequence>
<dbReference type="EMBL" id="AESD01000712">
    <property type="protein sequence ID" value="EHJ10507.1"/>
    <property type="molecule type" value="Genomic_DNA"/>
</dbReference>